<name>A0A4Y2WQ24_ARAVE</name>
<dbReference type="GO" id="GO:0006887">
    <property type="term" value="P:exocytosis"/>
    <property type="evidence" value="ECO:0007669"/>
    <property type="project" value="UniProtKB-KW"/>
</dbReference>
<dbReference type="Gene3D" id="2.60.40.150">
    <property type="entry name" value="C2 domain"/>
    <property type="match status" value="1"/>
</dbReference>
<protein>
    <recommendedName>
        <fullName evidence="3">C2 domain-containing protein</fullName>
    </recommendedName>
</protein>
<dbReference type="InterPro" id="IPR000008">
    <property type="entry name" value="C2_dom"/>
</dbReference>
<dbReference type="InterPro" id="IPR035892">
    <property type="entry name" value="C2_domain_sf"/>
</dbReference>
<dbReference type="PANTHER" id="PTHR45999:SF4">
    <property type="entry name" value="UNC-13-4A, ISOFORM B"/>
    <property type="match status" value="1"/>
</dbReference>
<evidence type="ECO:0000313" key="4">
    <source>
        <dbReference type="EMBL" id="GBO39269.1"/>
    </source>
</evidence>
<evidence type="ECO:0000313" key="5">
    <source>
        <dbReference type="Proteomes" id="UP000499080"/>
    </source>
</evidence>
<feature type="domain" description="C2" evidence="3">
    <location>
        <begin position="14"/>
        <end position="89"/>
    </location>
</feature>
<evidence type="ECO:0000256" key="1">
    <source>
        <dbReference type="ARBA" id="ARBA00005823"/>
    </source>
</evidence>
<reference evidence="4 5" key="1">
    <citation type="journal article" date="2019" name="Sci. Rep.">
        <title>Orb-weaving spider Araneus ventricosus genome elucidates the spidroin gene catalogue.</title>
        <authorList>
            <person name="Kono N."/>
            <person name="Nakamura H."/>
            <person name="Ohtoshi R."/>
            <person name="Moran D.A.P."/>
            <person name="Shinohara A."/>
            <person name="Yoshida Y."/>
            <person name="Fujiwara M."/>
            <person name="Mori M."/>
            <person name="Tomita M."/>
            <person name="Arakawa K."/>
        </authorList>
    </citation>
    <scope>NUCLEOTIDE SEQUENCE [LARGE SCALE GENOMIC DNA]</scope>
</reference>
<dbReference type="Proteomes" id="UP000499080">
    <property type="component" value="Unassembled WGS sequence"/>
</dbReference>
<proteinExistence type="inferred from homology"/>
<feature type="non-terminal residue" evidence="4">
    <location>
        <position position="89"/>
    </location>
</feature>
<accession>A0A4Y2WQ24</accession>
<gene>
    <name evidence="4" type="ORF">AVEN_108282_1</name>
</gene>
<dbReference type="AlphaFoldDB" id="A0A4Y2WQ24"/>
<dbReference type="EMBL" id="BGPR01064245">
    <property type="protein sequence ID" value="GBO39269.1"/>
    <property type="molecule type" value="Genomic_DNA"/>
</dbReference>
<keyword evidence="2" id="KW-0268">Exocytosis</keyword>
<dbReference type="PROSITE" id="PS50004">
    <property type="entry name" value="C2"/>
    <property type="match status" value="1"/>
</dbReference>
<dbReference type="OrthoDB" id="6425992at2759"/>
<dbReference type="Pfam" id="PF00168">
    <property type="entry name" value="C2"/>
    <property type="match status" value="1"/>
</dbReference>
<dbReference type="PANTHER" id="PTHR45999">
    <property type="entry name" value="UNC-13-4A, ISOFORM B"/>
    <property type="match status" value="1"/>
</dbReference>
<comment type="caution">
    <text evidence="4">The sequence shown here is derived from an EMBL/GenBank/DDBJ whole genome shotgun (WGS) entry which is preliminary data.</text>
</comment>
<dbReference type="GO" id="GO:0099503">
    <property type="term" value="C:secretory vesicle"/>
    <property type="evidence" value="ECO:0007669"/>
    <property type="project" value="TreeGrafter"/>
</dbReference>
<dbReference type="SUPFAM" id="SSF49562">
    <property type="entry name" value="C2 domain (Calcium/lipid-binding domain, CaLB)"/>
    <property type="match status" value="1"/>
</dbReference>
<organism evidence="4 5">
    <name type="scientific">Araneus ventricosus</name>
    <name type="common">Orbweaver spider</name>
    <name type="synonym">Epeira ventricosa</name>
    <dbReference type="NCBI Taxonomy" id="182803"/>
    <lineage>
        <taxon>Eukaryota</taxon>
        <taxon>Metazoa</taxon>
        <taxon>Ecdysozoa</taxon>
        <taxon>Arthropoda</taxon>
        <taxon>Chelicerata</taxon>
        <taxon>Arachnida</taxon>
        <taxon>Araneae</taxon>
        <taxon>Araneomorphae</taxon>
        <taxon>Entelegynae</taxon>
        <taxon>Araneoidea</taxon>
        <taxon>Araneidae</taxon>
        <taxon>Araneus</taxon>
    </lineage>
</organism>
<dbReference type="InterPro" id="IPR052095">
    <property type="entry name" value="UNC-13_domain"/>
</dbReference>
<comment type="similarity">
    <text evidence="1">Belongs to the unc-13 family.</text>
</comment>
<keyword evidence="5" id="KW-1185">Reference proteome</keyword>
<sequence length="89" mass="10110">MKSASGTELKAVVEEARSQVPNDMLRDACDSMPSHFLNARDLLPLDPTGFSDPFVIIELVPRHFFPNCVKQRTKVQKKTLFPLFDEAFE</sequence>
<evidence type="ECO:0000259" key="3">
    <source>
        <dbReference type="PROSITE" id="PS50004"/>
    </source>
</evidence>
<evidence type="ECO:0000256" key="2">
    <source>
        <dbReference type="ARBA" id="ARBA00022483"/>
    </source>
</evidence>